<dbReference type="Proteomes" id="UP000050836">
    <property type="component" value="Unassembled WGS sequence"/>
</dbReference>
<accession>A0A0R0A7F4</accession>
<dbReference type="GO" id="GO:0005975">
    <property type="term" value="P:carbohydrate metabolic process"/>
    <property type="evidence" value="ECO:0007669"/>
    <property type="project" value="InterPro"/>
</dbReference>
<sequence>MKSISLLACALALVSTLGCQAQPDPASAPAADAPAAPVSQAGVAPGNSHPLPKHALIGYLHNFDNGIGVLPLGQVDDSWDVIVLAFAQDKGEGKVAFTPDPALDRAQLITDIAAKRAQGKIVVLSFGGELGTVTLNTRRDEDNFVATTAEAINTFGFDGIDIDLEKIAGVTHGAPVVPHLVSAVKRLHAMYPNLYVSMAPEHPYVQGGFVSMDGIWGAYLPLIDGLRDELDLLHVQLYNNGGLPTPYRAEKYPGGSVDMLVGSAKMLIEGFELAGGKGRFDGLRADQVALAVPSGLRAAGNGYATPADITRAFDCLTTASQCDDVKPAQPYPGFRGVMTWSINWDVTDGRTFSAPVGTHLRAAAAN</sequence>
<dbReference type="PROSITE" id="PS51910">
    <property type="entry name" value="GH18_2"/>
    <property type="match status" value="1"/>
</dbReference>
<comment type="caution">
    <text evidence="9">The sequence shown here is derived from an EMBL/GenBank/DDBJ whole genome shotgun (WGS) entry which is preliminary data.</text>
</comment>
<evidence type="ECO:0000256" key="1">
    <source>
        <dbReference type="ARBA" id="ARBA00012729"/>
    </source>
</evidence>
<name>A0A0R0A7F4_9GAMM</name>
<dbReference type="PROSITE" id="PS01095">
    <property type="entry name" value="GH18_1"/>
    <property type="match status" value="1"/>
</dbReference>
<dbReference type="InterPro" id="IPR050542">
    <property type="entry name" value="Glycosyl_Hydrlase18_Chitinase"/>
</dbReference>
<feature type="region of interest" description="Disordered" evidence="6">
    <location>
        <begin position="24"/>
        <end position="44"/>
    </location>
</feature>
<dbReference type="EMBL" id="LLXS01000033">
    <property type="protein sequence ID" value="KRG40537.1"/>
    <property type="molecule type" value="Genomic_DNA"/>
</dbReference>
<feature type="compositionally biased region" description="Low complexity" evidence="6">
    <location>
        <begin position="24"/>
        <end position="41"/>
    </location>
</feature>
<dbReference type="CDD" id="cd02871">
    <property type="entry name" value="GH18_chitinase_D-like"/>
    <property type="match status" value="1"/>
</dbReference>
<dbReference type="InterPro" id="IPR001579">
    <property type="entry name" value="Glyco_hydro_18_chit_AS"/>
</dbReference>
<dbReference type="RefSeq" id="WP_057506298.1">
    <property type="nucleotide sequence ID" value="NZ_LLXS01000033.1"/>
</dbReference>
<organism evidence="9 10">
    <name type="scientific">Stenotrophomonas pictorum JCM 9942</name>
    <dbReference type="NCBI Taxonomy" id="1236960"/>
    <lineage>
        <taxon>Bacteria</taxon>
        <taxon>Pseudomonadati</taxon>
        <taxon>Pseudomonadota</taxon>
        <taxon>Gammaproteobacteria</taxon>
        <taxon>Lysobacterales</taxon>
        <taxon>Lysobacteraceae</taxon>
        <taxon>Stenotrophomonas</taxon>
    </lineage>
</organism>
<feature type="signal peptide" evidence="7">
    <location>
        <begin position="1"/>
        <end position="21"/>
    </location>
</feature>
<keyword evidence="10" id="KW-1185">Reference proteome</keyword>
<evidence type="ECO:0000256" key="6">
    <source>
        <dbReference type="SAM" id="MobiDB-lite"/>
    </source>
</evidence>
<comment type="similarity">
    <text evidence="5">Belongs to the glycosyl hydrolase 18 family.</text>
</comment>
<feature type="domain" description="GH18" evidence="8">
    <location>
        <begin position="54"/>
        <end position="366"/>
    </location>
</feature>
<evidence type="ECO:0000256" key="4">
    <source>
        <dbReference type="RuleBase" id="RU000489"/>
    </source>
</evidence>
<dbReference type="InterPro" id="IPR011583">
    <property type="entry name" value="Chitinase_II/V-like_cat"/>
</dbReference>
<protein>
    <recommendedName>
        <fullName evidence="1">chitinase</fullName>
        <ecNumber evidence="1">3.2.1.14</ecNumber>
    </recommendedName>
</protein>
<keyword evidence="3 4" id="KW-0326">Glycosidase</keyword>
<dbReference type="SUPFAM" id="SSF51445">
    <property type="entry name" value="(Trans)glycosidases"/>
    <property type="match status" value="1"/>
</dbReference>
<dbReference type="InterPro" id="IPR017853">
    <property type="entry name" value="GH"/>
</dbReference>
<dbReference type="Gene3D" id="3.20.20.80">
    <property type="entry name" value="Glycosidases"/>
    <property type="match status" value="1"/>
</dbReference>
<reference evidence="9 10" key="1">
    <citation type="submission" date="2015-10" db="EMBL/GenBank/DDBJ databases">
        <title>Genome sequencing and analysis of members of genus Stenotrophomonas.</title>
        <authorList>
            <person name="Patil P.P."/>
            <person name="Midha S."/>
            <person name="Patil P.B."/>
        </authorList>
    </citation>
    <scope>NUCLEOTIDE SEQUENCE [LARGE SCALE GENOMIC DNA]</scope>
    <source>
        <strain evidence="9 10">JCM 9942</strain>
    </source>
</reference>
<dbReference type="Pfam" id="PF00704">
    <property type="entry name" value="Glyco_hydro_18"/>
    <property type="match status" value="1"/>
</dbReference>
<dbReference type="InterPro" id="IPR001223">
    <property type="entry name" value="Glyco_hydro18_cat"/>
</dbReference>
<dbReference type="EC" id="3.2.1.14" evidence="1"/>
<feature type="chain" id="PRO_5006390356" description="chitinase" evidence="7">
    <location>
        <begin position="22"/>
        <end position="366"/>
    </location>
</feature>
<dbReference type="GO" id="GO:0008061">
    <property type="term" value="F:chitin binding"/>
    <property type="evidence" value="ECO:0007669"/>
    <property type="project" value="InterPro"/>
</dbReference>
<keyword evidence="2 4" id="KW-0378">Hydrolase</keyword>
<evidence type="ECO:0000256" key="3">
    <source>
        <dbReference type="ARBA" id="ARBA00023295"/>
    </source>
</evidence>
<evidence type="ECO:0000313" key="9">
    <source>
        <dbReference type="EMBL" id="KRG40537.1"/>
    </source>
</evidence>
<dbReference type="PANTHER" id="PTHR45708">
    <property type="entry name" value="ENDOCHITINASE"/>
    <property type="match status" value="1"/>
</dbReference>
<evidence type="ECO:0000259" key="8">
    <source>
        <dbReference type="PROSITE" id="PS51910"/>
    </source>
</evidence>
<proteinExistence type="inferred from homology"/>
<evidence type="ECO:0000313" key="10">
    <source>
        <dbReference type="Proteomes" id="UP000050836"/>
    </source>
</evidence>
<dbReference type="PROSITE" id="PS51257">
    <property type="entry name" value="PROKAR_LIPOPROTEIN"/>
    <property type="match status" value="1"/>
</dbReference>
<dbReference type="PANTHER" id="PTHR45708:SF49">
    <property type="entry name" value="ENDOCHITINASE"/>
    <property type="match status" value="1"/>
</dbReference>
<gene>
    <name evidence="9" type="ORF">ARC78_12545</name>
</gene>
<keyword evidence="7" id="KW-0732">Signal</keyword>
<evidence type="ECO:0000256" key="2">
    <source>
        <dbReference type="ARBA" id="ARBA00022801"/>
    </source>
</evidence>
<evidence type="ECO:0000256" key="7">
    <source>
        <dbReference type="SAM" id="SignalP"/>
    </source>
</evidence>
<dbReference type="AlphaFoldDB" id="A0A0R0A7F4"/>
<dbReference type="SMART" id="SM00636">
    <property type="entry name" value="Glyco_18"/>
    <property type="match status" value="1"/>
</dbReference>
<dbReference type="GO" id="GO:0008843">
    <property type="term" value="F:endochitinase activity"/>
    <property type="evidence" value="ECO:0007669"/>
    <property type="project" value="UniProtKB-EC"/>
</dbReference>
<evidence type="ECO:0000256" key="5">
    <source>
        <dbReference type="RuleBase" id="RU004453"/>
    </source>
</evidence>